<evidence type="ECO:0000313" key="2">
    <source>
        <dbReference type="EMBL" id="GJJ71639.1"/>
    </source>
</evidence>
<feature type="region of interest" description="Disordered" evidence="1">
    <location>
        <begin position="147"/>
        <end position="189"/>
    </location>
</feature>
<evidence type="ECO:0000313" key="3">
    <source>
        <dbReference type="Proteomes" id="UP000827284"/>
    </source>
</evidence>
<organism evidence="2 3">
    <name type="scientific">Entomortierella parvispora</name>
    <dbReference type="NCBI Taxonomy" id="205924"/>
    <lineage>
        <taxon>Eukaryota</taxon>
        <taxon>Fungi</taxon>
        <taxon>Fungi incertae sedis</taxon>
        <taxon>Mucoromycota</taxon>
        <taxon>Mortierellomycotina</taxon>
        <taxon>Mortierellomycetes</taxon>
        <taxon>Mortierellales</taxon>
        <taxon>Mortierellaceae</taxon>
        <taxon>Entomortierella</taxon>
    </lineage>
</organism>
<comment type="caution">
    <text evidence="2">The sequence shown here is derived from an EMBL/GenBank/DDBJ whole genome shotgun (WGS) entry which is preliminary data.</text>
</comment>
<sequence>MAGSYKGLSTIRRSLAVSFLLFNVATFLSSSISSTTVFTAEALPRPRSERRGVSSSGAAASVVRNPFLNQNVELTGNDGNHHDLVHAIMGSTGSVSLSSSKSATRNQRKSKRQLSRDVEASILNNNREPVLELDPFLFSHALAVEGKSGQDVGSKLKKRDITPPPGGSGSGGTFSTNQPLGRRRQGRTA</sequence>
<keyword evidence="3" id="KW-1185">Reference proteome</keyword>
<dbReference type="Proteomes" id="UP000827284">
    <property type="component" value="Unassembled WGS sequence"/>
</dbReference>
<name>A0A9P3H7M8_9FUNG</name>
<gene>
    <name evidence="2" type="ORF">EMPS_03989</name>
</gene>
<protein>
    <submittedName>
        <fullName evidence="2">Uncharacterized protein</fullName>
    </submittedName>
</protein>
<dbReference type="EMBL" id="BQFW01000005">
    <property type="protein sequence ID" value="GJJ71639.1"/>
    <property type="molecule type" value="Genomic_DNA"/>
</dbReference>
<accession>A0A9P3H7M8</accession>
<evidence type="ECO:0000256" key="1">
    <source>
        <dbReference type="SAM" id="MobiDB-lite"/>
    </source>
</evidence>
<dbReference type="AlphaFoldDB" id="A0A9P3H7M8"/>
<feature type="region of interest" description="Disordered" evidence="1">
    <location>
        <begin position="94"/>
        <end position="117"/>
    </location>
</feature>
<reference evidence="2" key="1">
    <citation type="submission" date="2021-11" db="EMBL/GenBank/DDBJ databases">
        <authorList>
            <person name="Herlambang A."/>
            <person name="Guo Y."/>
            <person name="Takashima Y."/>
            <person name="Nishizawa T."/>
        </authorList>
    </citation>
    <scope>NUCLEOTIDE SEQUENCE</scope>
    <source>
        <strain evidence="2">E1425</strain>
    </source>
</reference>
<proteinExistence type="predicted"/>
<reference evidence="2" key="2">
    <citation type="journal article" date="2022" name="Microbiol. Resour. Announc.">
        <title>Whole-Genome Sequence of Entomortierella parvispora E1425, a Mucoromycotan Fungus Associated with Burkholderiaceae-Related Endosymbiotic Bacteria.</title>
        <authorList>
            <person name="Herlambang A."/>
            <person name="Guo Y."/>
            <person name="Takashima Y."/>
            <person name="Narisawa K."/>
            <person name="Ohta H."/>
            <person name="Nishizawa T."/>
        </authorList>
    </citation>
    <scope>NUCLEOTIDE SEQUENCE</scope>
    <source>
        <strain evidence="2">E1425</strain>
    </source>
</reference>